<dbReference type="InterPro" id="IPR009003">
    <property type="entry name" value="Peptidase_S1_PA"/>
</dbReference>
<proteinExistence type="predicted"/>
<dbReference type="Proteomes" id="UP000483802">
    <property type="component" value="Unassembled WGS sequence"/>
</dbReference>
<dbReference type="SUPFAM" id="SSF50494">
    <property type="entry name" value="Trypsin-like serine proteases"/>
    <property type="match status" value="1"/>
</dbReference>
<evidence type="ECO:0000259" key="2">
    <source>
        <dbReference type="Pfam" id="PF20028"/>
    </source>
</evidence>
<dbReference type="GO" id="GO:0008233">
    <property type="term" value="F:peptidase activity"/>
    <property type="evidence" value="ECO:0007669"/>
    <property type="project" value="UniProtKB-KW"/>
</dbReference>
<evidence type="ECO:0000256" key="1">
    <source>
        <dbReference type="SAM" id="MobiDB-lite"/>
    </source>
</evidence>
<comment type="caution">
    <text evidence="3">The sequence shown here is derived from an EMBL/GenBank/DDBJ whole genome shotgun (WGS) entry which is preliminary data.</text>
</comment>
<dbReference type="Pfam" id="PF20028">
    <property type="entry name" value="VMAP-C"/>
    <property type="match status" value="1"/>
</dbReference>
<name>A0A6L6WUS2_9ACTN</name>
<dbReference type="AlphaFoldDB" id="A0A6L6WUS2"/>
<protein>
    <submittedName>
        <fullName evidence="3">Serine protease</fullName>
    </submittedName>
</protein>
<gene>
    <name evidence="3" type="ORF">GPA10_09065</name>
</gene>
<sequence>MGVVSPGSWATAGVEPGEWFPSCADCCRTQVTRPFQDFAAAQVGRRCAAHAPAAPGRPVASGDDPDSGRTAGWTSLRRPGALRDEEAGEKRGSHELAMSVDAESDLSRLTRAALVELRPEGGDGMWGTGFFVAPGWILTCAHVLAPHLGKDPGTPFLVRGDGLAGGEPRAARLEAWLLDDDPRAPVPPERDLALVRLIDEVSHPSVWLSDRPARLPGQVVVEGHVRSPEGEVRPWREGMTRVGGVGEYGMRVDGFLPFGACGGPAVDPATGEVVALARSRHAATRTSLLVSTTALHHFGALGRRVLAAHDAWHAHRAAHDADTWTALQRKLPGGLVVSGDQWSPGDRGTALALLAALGPPPSPRAVTETLRAVLSEDPRADARTPPRSWRDGHGMLYGQDTTPAVVYLRYLHLVAQYARQTEPEGGAADRLLAWVRERTGEVAHFLRPLVAGASLPDTLRPAGTAGARPFPARGDGRPVVTVELDPVHWARPPRFYWRIGIDHGDGNRVALAEENGGAGVPVADVVRHLAAPLAEAFRRVDLPEQPAPLEVAVPPEHFDMEVHLWRTGDLERPGTQRELGAHRSVVLRALSRRSERTEHLREQRWDALQRADRLTAQRDRPAGTAGGVDRRAATERAEGWEDAGPGVVPVVCRPVGRGEGQRTLREALDAGHAVAVWGTGEHTPPATRAEAANVFARGVAELLGEIRTIRELPDEVRRLRHHGGEGGEAEHWARHTALLWDDPHRPLAPEDTVLEAP</sequence>
<feature type="domain" description="vWA-MoxR associated protein C-terminal" evidence="2">
    <location>
        <begin position="494"/>
        <end position="743"/>
    </location>
</feature>
<dbReference type="EMBL" id="WPNZ01000004">
    <property type="protein sequence ID" value="MVO84914.1"/>
    <property type="molecule type" value="Genomic_DNA"/>
</dbReference>
<dbReference type="InterPro" id="IPR045450">
    <property type="entry name" value="VMAP_C"/>
</dbReference>
<evidence type="ECO:0000313" key="4">
    <source>
        <dbReference type="Proteomes" id="UP000483802"/>
    </source>
</evidence>
<feature type="region of interest" description="Disordered" evidence="1">
    <location>
        <begin position="50"/>
        <end position="75"/>
    </location>
</feature>
<reference evidence="3 4" key="1">
    <citation type="submission" date="2019-11" db="EMBL/GenBank/DDBJ databases">
        <title>Streptomyces typhae sp. nov., a novel endophytic actinomycete isolated from the root of cattail pollen (Typha angustifolia L.).</title>
        <authorList>
            <person name="Peng C."/>
        </authorList>
    </citation>
    <scope>NUCLEOTIDE SEQUENCE [LARGE SCALE GENOMIC DNA]</scope>
    <source>
        <strain evidence="4">p1417</strain>
    </source>
</reference>
<keyword evidence="3" id="KW-0645">Protease</keyword>
<organism evidence="3 4">
    <name type="scientific">Streptomyces typhae</name>
    <dbReference type="NCBI Taxonomy" id="2681492"/>
    <lineage>
        <taxon>Bacteria</taxon>
        <taxon>Bacillati</taxon>
        <taxon>Actinomycetota</taxon>
        <taxon>Actinomycetes</taxon>
        <taxon>Kitasatosporales</taxon>
        <taxon>Streptomycetaceae</taxon>
        <taxon>Streptomyces</taxon>
    </lineage>
</organism>
<dbReference type="Pfam" id="PF13365">
    <property type="entry name" value="Trypsin_2"/>
    <property type="match status" value="1"/>
</dbReference>
<keyword evidence="4" id="KW-1185">Reference proteome</keyword>
<dbReference type="GO" id="GO:0006508">
    <property type="term" value="P:proteolysis"/>
    <property type="evidence" value="ECO:0007669"/>
    <property type="project" value="UniProtKB-KW"/>
</dbReference>
<evidence type="ECO:0000313" key="3">
    <source>
        <dbReference type="EMBL" id="MVO84914.1"/>
    </source>
</evidence>
<keyword evidence="3" id="KW-0378">Hydrolase</keyword>
<accession>A0A6L6WUS2</accession>